<evidence type="ECO:0000256" key="1">
    <source>
        <dbReference type="ARBA" id="ARBA00004651"/>
    </source>
</evidence>
<dbReference type="Proteomes" id="UP001234495">
    <property type="component" value="Unassembled WGS sequence"/>
</dbReference>
<feature type="domain" description="ABC-2 type transporter transmembrane" evidence="7">
    <location>
        <begin position="23"/>
        <end position="392"/>
    </location>
</feature>
<keyword evidence="9" id="KW-1185">Reference proteome</keyword>
<gene>
    <name evidence="8" type="ORF">J2S19_000540</name>
</gene>
<evidence type="ECO:0000256" key="3">
    <source>
        <dbReference type="ARBA" id="ARBA00022692"/>
    </source>
</evidence>
<evidence type="ECO:0000313" key="9">
    <source>
        <dbReference type="Proteomes" id="UP001234495"/>
    </source>
</evidence>
<feature type="transmembrane region" description="Helical" evidence="6">
    <location>
        <begin position="288"/>
        <end position="310"/>
    </location>
</feature>
<evidence type="ECO:0000313" key="8">
    <source>
        <dbReference type="EMBL" id="MDQ0229289.1"/>
    </source>
</evidence>
<feature type="transmembrane region" description="Helical" evidence="6">
    <location>
        <begin position="253"/>
        <end position="276"/>
    </location>
</feature>
<proteinExistence type="predicted"/>
<feature type="transmembrane region" description="Helical" evidence="6">
    <location>
        <begin position="212"/>
        <end position="232"/>
    </location>
</feature>
<evidence type="ECO:0000259" key="7">
    <source>
        <dbReference type="Pfam" id="PF12698"/>
    </source>
</evidence>
<feature type="transmembrane region" description="Helical" evidence="6">
    <location>
        <begin position="21"/>
        <end position="44"/>
    </location>
</feature>
<comment type="subcellular location">
    <subcellularLocation>
        <location evidence="1">Cell membrane</location>
        <topology evidence="1">Multi-pass membrane protein</topology>
    </subcellularLocation>
</comment>
<feature type="transmembrane region" description="Helical" evidence="6">
    <location>
        <begin position="322"/>
        <end position="344"/>
    </location>
</feature>
<dbReference type="InterPro" id="IPR013525">
    <property type="entry name" value="ABC2_TM"/>
</dbReference>
<keyword evidence="5 6" id="KW-0472">Membrane</keyword>
<name>A0ABT9ZAL8_9BACI</name>
<protein>
    <submittedName>
        <fullName evidence="8">ABC-2 type transport system permease protein</fullName>
    </submittedName>
</protein>
<keyword evidence="2" id="KW-1003">Cell membrane</keyword>
<organism evidence="8 9">
    <name type="scientific">Metabacillus malikii</name>
    <dbReference type="NCBI Taxonomy" id="1504265"/>
    <lineage>
        <taxon>Bacteria</taxon>
        <taxon>Bacillati</taxon>
        <taxon>Bacillota</taxon>
        <taxon>Bacilli</taxon>
        <taxon>Bacillales</taxon>
        <taxon>Bacillaceae</taxon>
        <taxon>Metabacillus</taxon>
    </lineage>
</organism>
<dbReference type="PANTHER" id="PTHR30294">
    <property type="entry name" value="MEMBRANE COMPONENT OF ABC TRANSPORTER YHHJ-RELATED"/>
    <property type="match status" value="1"/>
</dbReference>
<sequence>MKNVIVFTGFQLNILWKNRKSAILLWLSPIFFFCLLLFIGMSVINDERRVDTFQIAIVNDDPTLETKLVIQQLTENEDFNQIIHTLQIDEKQAYELLEKNEIAAIIYIPKGFSMDVTQGINTPVQVVGNKHQPLQAQMIRYVMESAAKYTSAAQSGINTVNDFMKEVDRAEEDRSDIVKRAIISYSLHVLGRNDVFSETEQQNLYQESMVEYYLVSFTVLLVMIWSFIGILLMNKQMNHSVKQRLLSLGVSSFQRLVSTFLATSFIVVVSMILIIIPLNMLGEEQLVFNASLLCAMISIPLLFTAIFSLLQSIFDQERTFQLFGIGVILFGALTGGHFIPIIFYPEWLQHISQWVINTWVLKHIITMFEGDPLFDPSSYLLCLAITIILLLVSKIILYIRSKVKVGEG</sequence>
<keyword evidence="4 6" id="KW-1133">Transmembrane helix</keyword>
<accession>A0ABT9ZAL8</accession>
<dbReference type="RefSeq" id="WP_307336762.1">
    <property type="nucleotide sequence ID" value="NZ_JAUSUD010000002.1"/>
</dbReference>
<evidence type="ECO:0000256" key="2">
    <source>
        <dbReference type="ARBA" id="ARBA00022475"/>
    </source>
</evidence>
<dbReference type="Gene3D" id="3.40.1710.10">
    <property type="entry name" value="abc type-2 transporter like domain"/>
    <property type="match status" value="1"/>
</dbReference>
<reference evidence="8 9" key="1">
    <citation type="submission" date="2023-07" db="EMBL/GenBank/DDBJ databases">
        <title>Genomic Encyclopedia of Type Strains, Phase IV (KMG-IV): sequencing the most valuable type-strain genomes for metagenomic binning, comparative biology and taxonomic classification.</title>
        <authorList>
            <person name="Goeker M."/>
        </authorList>
    </citation>
    <scope>NUCLEOTIDE SEQUENCE [LARGE SCALE GENOMIC DNA]</scope>
    <source>
        <strain evidence="8 9">DSM 29005</strain>
    </source>
</reference>
<keyword evidence="3 6" id="KW-0812">Transmembrane</keyword>
<dbReference type="InterPro" id="IPR051449">
    <property type="entry name" value="ABC-2_transporter_component"/>
</dbReference>
<evidence type="ECO:0000256" key="5">
    <source>
        <dbReference type="ARBA" id="ARBA00023136"/>
    </source>
</evidence>
<feature type="transmembrane region" description="Helical" evidence="6">
    <location>
        <begin position="378"/>
        <end position="399"/>
    </location>
</feature>
<evidence type="ECO:0000256" key="4">
    <source>
        <dbReference type="ARBA" id="ARBA00022989"/>
    </source>
</evidence>
<comment type="caution">
    <text evidence="8">The sequence shown here is derived from an EMBL/GenBank/DDBJ whole genome shotgun (WGS) entry which is preliminary data.</text>
</comment>
<dbReference type="EMBL" id="JAUSUD010000002">
    <property type="protein sequence ID" value="MDQ0229289.1"/>
    <property type="molecule type" value="Genomic_DNA"/>
</dbReference>
<dbReference type="PANTHER" id="PTHR30294:SF29">
    <property type="entry name" value="MULTIDRUG ABC TRANSPORTER PERMEASE YBHS-RELATED"/>
    <property type="match status" value="1"/>
</dbReference>
<evidence type="ECO:0000256" key="6">
    <source>
        <dbReference type="SAM" id="Phobius"/>
    </source>
</evidence>
<dbReference type="Pfam" id="PF12698">
    <property type="entry name" value="ABC2_membrane_3"/>
    <property type="match status" value="1"/>
</dbReference>